<dbReference type="InParanoid" id="D7FZX6"/>
<dbReference type="EMBL" id="FN648586">
    <property type="protein sequence ID" value="CBJ48601.1"/>
    <property type="molecule type" value="Genomic_DNA"/>
</dbReference>
<keyword evidence="2" id="KW-0732">Signal</keyword>
<dbReference type="OrthoDB" id="10396422at2759"/>
<name>D7FZX6_ECTSI</name>
<protein>
    <submittedName>
        <fullName evidence="3">Uncharacterized protein</fullName>
    </submittedName>
</protein>
<sequence length="232" mass="24523">MQNLAMAKRRASVIISTTVAACWCLQLLCKIPTATAGATAQTGARRTLYYQDTGCRLETFREFAYEVMSIESDGSDSQVGFGECYARGSTGAITTCDPTDGTSTVETYLDTACQIHLYSSKDSLECVDLRVDGETCPPGGPGSMASDCISEDPIDTITPGTFNLIGSPYSDPFCEERTGGDHIVSGNAFGIGNGECSLSPLGEGVHNGGRDGEESGHRAHAGPYSFDRLRLG</sequence>
<accession>D7FZX6</accession>
<evidence type="ECO:0000256" key="1">
    <source>
        <dbReference type="SAM" id="MobiDB-lite"/>
    </source>
</evidence>
<reference evidence="3 4" key="1">
    <citation type="journal article" date="2010" name="Nature">
        <title>The Ectocarpus genome and the independent evolution of multicellularity in brown algae.</title>
        <authorList>
            <person name="Cock J.M."/>
            <person name="Sterck L."/>
            <person name="Rouze P."/>
            <person name="Scornet D."/>
            <person name="Allen A.E."/>
            <person name="Amoutzias G."/>
            <person name="Anthouard V."/>
            <person name="Artiguenave F."/>
            <person name="Aury J.M."/>
            <person name="Badger J.H."/>
            <person name="Beszteri B."/>
            <person name="Billiau K."/>
            <person name="Bonnet E."/>
            <person name="Bothwell J.H."/>
            <person name="Bowler C."/>
            <person name="Boyen C."/>
            <person name="Brownlee C."/>
            <person name="Carrano C.J."/>
            <person name="Charrier B."/>
            <person name="Cho G.Y."/>
            <person name="Coelho S.M."/>
            <person name="Collen J."/>
            <person name="Corre E."/>
            <person name="Da Silva C."/>
            <person name="Delage L."/>
            <person name="Delaroque N."/>
            <person name="Dittami S.M."/>
            <person name="Doulbeau S."/>
            <person name="Elias M."/>
            <person name="Farnham G."/>
            <person name="Gachon C.M."/>
            <person name="Gschloessl B."/>
            <person name="Heesch S."/>
            <person name="Jabbari K."/>
            <person name="Jubin C."/>
            <person name="Kawai H."/>
            <person name="Kimura K."/>
            <person name="Kloareg B."/>
            <person name="Kupper F.C."/>
            <person name="Lang D."/>
            <person name="Le Bail A."/>
            <person name="Leblanc C."/>
            <person name="Lerouge P."/>
            <person name="Lohr M."/>
            <person name="Lopez P.J."/>
            <person name="Martens C."/>
            <person name="Maumus F."/>
            <person name="Michel G."/>
            <person name="Miranda-Saavedra D."/>
            <person name="Morales J."/>
            <person name="Moreau H."/>
            <person name="Motomura T."/>
            <person name="Nagasato C."/>
            <person name="Napoli C.A."/>
            <person name="Nelson D.R."/>
            <person name="Nyvall-Collen P."/>
            <person name="Peters A.F."/>
            <person name="Pommier C."/>
            <person name="Potin P."/>
            <person name="Poulain J."/>
            <person name="Quesneville H."/>
            <person name="Read B."/>
            <person name="Rensing S.A."/>
            <person name="Ritter A."/>
            <person name="Rousvoal S."/>
            <person name="Samanta M."/>
            <person name="Samson G."/>
            <person name="Schroeder D.C."/>
            <person name="Segurens B."/>
            <person name="Strittmatter M."/>
            <person name="Tonon T."/>
            <person name="Tregear J.W."/>
            <person name="Valentin K."/>
            <person name="von Dassow P."/>
            <person name="Yamagishi T."/>
            <person name="Van de Peer Y."/>
            <person name="Wincker P."/>
        </authorList>
    </citation>
    <scope>NUCLEOTIDE SEQUENCE [LARGE SCALE GENOMIC DNA]</scope>
    <source>
        <strain evidence="4">Ec32 / CCAP1310/4</strain>
    </source>
</reference>
<proteinExistence type="predicted"/>
<keyword evidence="4" id="KW-1185">Reference proteome</keyword>
<feature type="compositionally biased region" description="Basic and acidic residues" evidence="1">
    <location>
        <begin position="208"/>
        <end position="217"/>
    </location>
</feature>
<evidence type="ECO:0000313" key="3">
    <source>
        <dbReference type="EMBL" id="CBJ48601.1"/>
    </source>
</evidence>
<feature type="chain" id="PRO_5003096075" evidence="2">
    <location>
        <begin position="37"/>
        <end position="232"/>
    </location>
</feature>
<feature type="region of interest" description="Disordered" evidence="1">
    <location>
        <begin position="202"/>
        <end position="232"/>
    </location>
</feature>
<evidence type="ECO:0000313" key="4">
    <source>
        <dbReference type="Proteomes" id="UP000002630"/>
    </source>
</evidence>
<organism evidence="3 4">
    <name type="scientific">Ectocarpus siliculosus</name>
    <name type="common">Brown alga</name>
    <name type="synonym">Conferva siliculosa</name>
    <dbReference type="NCBI Taxonomy" id="2880"/>
    <lineage>
        <taxon>Eukaryota</taxon>
        <taxon>Sar</taxon>
        <taxon>Stramenopiles</taxon>
        <taxon>Ochrophyta</taxon>
        <taxon>PX clade</taxon>
        <taxon>Phaeophyceae</taxon>
        <taxon>Ectocarpales</taxon>
        <taxon>Ectocarpaceae</taxon>
        <taxon>Ectocarpus</taxon>
    </lineage>
</organism>
<evidence type="ECO:0000256" key="2">
    <source>
        <dbReference type="SAM" id="SignalP"/>
    </source>
</evidence>
<dbReference type="EMBL" id="FN649746">
    <property type="protein sequence ID" value="CBJ48601.1"/>
    <property type="molecule type" value="Genomic_DNA"/>
</dbReference>
<dbReference type="Proteomes" id="UP000002630">
    <property type="component" value="Linkage Group LG21"/>
</dbReference>
<feature type="signal peptide" evidence="2">
    <location>
        <begin position="1"/>
        <end position="36"/>
    </location>
</feature>
<dbReference type="AlphaFoldDB" id="D7FZX6"/>
<gene>
    <name evidence="3" type="ORF">Esi_0039_0061</name>
</gene>